<keyword evidence="4" id="KW-1133">Transmembrane helix</keyword>
<dbReference type="EMBL" id="JADKIO010000005">
    <property type="protein sequence ID" value="MBK9795765.1"/>
    <property type="molecule type" value="Genomic_DNA"/>
</dbReference>
<dbReference type="InterPro" id="IPR016032">
    <property type="entry name" value="Sig_transdc_resp-reg_C-effctor"/>
</dbReference>
<dbReference type="InterPro" id="IPR001867">
    <property type="entry name" value="OmpR/PhoB-type_DNA-bd"/>
</dbReference>
<gene>
    <name evidence="6" type="ORF">IPP58_04610</name>
</gene>
<keyword evidence="4" id="KW-0472">Membrane</keyword>
<feature type="compositionally biased region" description="Pro residues" evidence="3">
    <location>
        <begin position="297"/>
        <end position="311"/>
    </location>
</feature>
<dbReference type="Gene3D" id="1.10.10.10">
    <property type="entry name" value="Winged helix-like DNA-binding domain superfamily/Winged helix DNA-binding domain"/>
    <property type="match status" value="1"/>
</dbReference>
<organism evidence="6 7">
    <name type="scientific">Candidatus Geothrix skivensis</name>
    <dbReference type="NCBI Taxonomy" id="2954439"/>
    <lineage>
        <taxon>Bacteria</taxon>
        <taxon>Pseudomonadati</taxon>
        <taxon>Acidobacteriota</taxon>
        <taxon>Holophagae</taxon>
        <taxon>Holophagales</taxon>
        <taxon>Holophagaceae</taxon>
        <taxon>Geothrix</taxon>
    </lineage>
</organism>
<dbReference type="SMART" id="SM00862">
    <property type="entry name" value="Trans_reg_C"/>
    <property type="match status" value="1"/>
</dbReference>
<protein>
    <submittedName>
        <fullName evidence="6">Winged helix-turn-helix domain-containing protein</fullName>
    </submittedName>
</protein>
<dbReference type="Proteomes" id="UP000886657">
    <property type="component" value="Unassembled WGS sequence"/>
</dbReference>
<dbReference type="GO" id="GO:0006355">
    <property type="term" value="P:regulation of DNA-templated transcription"/>
    <property type="evidence" value="ECO:0007669"/>
    <property type="project" value="InterPro"/>
</dbReference>
<dbReference type="Pfam" id="PF00486">
    <property type="entry name" value="Trans_reg_C"/>
    <property type="match status" value="1"/>
</dbReference>
<feature type="transmembrane region" description="Helical" evidence="4">
    <location>
        <begin position="145"/>
        <end position="166"/>
    </location>
</feature>
<accession>A0A9D7SFI5</accession>
<evidence type="ECO:0000256" key="1">
    <source>
        <dbReference type="ARBA" id="ARBA00023125"/>
    </source>
</evidence>
<feature type="domain" description="OmpR/PhoB-type" evidence="5">
    <location>
        <begin position="1"/>
        <end position="101"/>
    </location>
</feature>
<dbReference type="GO" id="GO:0003677">
    <property type="term" value="F:DNA binding"/>
    <property type="evidence" value="ECO:0007669"/>
    <property type="project" value="UniProtKB-UniRule"/>
</dbReference>
<dbReference type="InterPro" id="IPR036388">
    <property type="entry name" value="WH-like_DNA-bd_sf"/>
</dbReference>
<comment type="caution">
    <text evidence="6">The sequence shown here is derived from an EMBL/GenBank/DDBJ whole genome shotgun (WGS) entry which is preliminary data.</text>
</comment>
<evidence type="ECO:0000256" key="2">
    <source>
        <dbReference type="PROSITE-ProRule" id="PRU01091"/>
    </source>
</evidence>
<dbReference type="GO" id="GO:0000160">
    <property type="term" value="P:phosphorelay signal transduction system"/>
    <property type="evidence" value="ECO:0007669"/>
    <property type="project" value="InterPro"/>
</dbReference>
<name>A0A9D7SFI5_9BACT</name>
<reference evidence="6" key="1">
    <citation type="submission" date="2020-10" db="EMBL/GenBank/DDBJ databases">
        <title>Connecting structure to function with the recovery of over 1000 high-quality activated sludge metagenome-assembled genomes encoding full-length rRNA genes using long-read sequencing.</title>
        <authorList>
            <person name="Singleton C.M."/>
            <person name="Petriglieri F."/>
            <person name="Kristensen J.M."/>
            <person name="Kirkegaard R.H."/>
            <person name="Michaelsen T.Y."/>
            <person name="Andersen M.H."/>
            <person name="Karst S.M."/>
            <person name="Dueholm M.S."/>
            <person name="Nielsen P.H."/>
            <person name="Albertsen M."/>
        </authorList>
    </citation>
    <scope>NUCLEOTIDE SEQUENCE</scope>
    <source>
        <strain evidence="6">Skiv_18-Q3-R9-52_MAXAC.067</strain>
    </source>
</reference>
<proteinExistence type="predicted"/>
<evidence type="ECO:0000313" key="6">
    <source>
        <dbReference type="EMBL" id="MBK9795765.1"/>
    </source>
</evidence>
<feature type="DNA-binding region" description="OmpR/PhoB-type" evidence="2">
    <location>
        <begin position="1"/>
        <end position="101"/>
    </location>
</feature>
<dbReference type="AlphaFoldDB" id="A0A9D7SFI5"/>
<evidence type="ECO:0000256" key="3">
    <source>
        <dbReference type="SAM" id="MobiDB-lite"/>
    </source>
</evidence>
<keyword evidence="4" id="KW-0812">Transmembrane</keyword>
<dbReference type="SUPFAM" id="SSF46894">
    <property type="entry name" value="C-terminal effector domain of the bipartite response regulators"/>
    <property type="match status" value="1"/>
</dbReference>
<evidence type="ECO:0000259" key="5">
    <source>
        <dbReference type="PROSITE" id="PS51755"/>
    </source>
</evidence>
<dbReference type="PROSITE" id="PS51755">
    <property type="entry name" value="OMPR_PHOB"/>
    <property type="match status" value="1"/>
</dbReference>
<evidence type="ECO:0000256" key="4">
    <source>
        <dbReference type="SAM" id="Phobius"/>
    </source>
</evidence>
<feature type="region of interest" description="Disordered" evidence="3">
    <location>
        <begin position="285"/>
        <end position="311"/>
    </location>
</feature>
<keyword evidence="1 2" id="KW-0238">DNA-binding</keyword>
<evidence type="ECO:0000313" key="7">
    <source>
        <dbReference type="Proteomes" id="UP000886657"/>
    </source>
</evidence>
<sequence>MARVAFGDFVLDTVAGELWTGQERIQMPEQPLNLLLCLLEHPGQLVGREVLQKRVWAGDIHVGYEDGLNNAAWRLRQILGDTAEKRRFIETIPKKGYRFVGKVVHLLGQPPPTPESCPLPVVRPDSGWTRSLVALVNRERRRWDLWLGGILALGMVTAGVGLWVAFRPQPWSVDILPLQNATRDPALDYFAAALRWQVNRDLQEARGAKKVSLLEGPLLARNDLGPQRNPSSLRLDWTLARDDQGYRISVKLTGTKGQPRGETAFLATSEDLHAVHRKISAFVAHQAAQNPKDPGGNPAPRPPSPSGPIIR</sequence>